<dbReference type="GO" id="GO:0009166">
    <property type="term" value="P:nucleotide catabolic process"/>
    <property type="evidence" value="ECO:0007669"/>
    <property type="project" value="InterPro"/>
</dbReference>
<gene>
    <name evidence="2" type="ORF">ICJ85_03690</name>
</gene>
<keyword evidence="3" id="KW-1185">Reference proteome</keyword>
<dbReference type="Proteomes" id="UP000621516">
    <property type="component" value="Unassembled WGS sequence"/>
</dbReference>
<dbReference type="InterPro" id="IPR008334">
    <property type="entry name" value="5'-Nucleotdase_C"/>
</dbReference>
<sequence length="254" mass="29342">MRFTFLIYLLYISLFTNCKQPEYHLTKIEGKQIGVTDSLKAISEIDSFIQPYRAHLKKDMDSVLAYSVGTYSRDDGEFNTAIGNFMVDAVHEQANPIFKRRTGHDIDMVLFTYGTVRTIISKGDITIRTVYELMPFENNIVVVALKQPQIDSMLQYLCKTKKANPFSKLKLTIDKNYDLVNATISGKPIDNNKTYYVATHDYLYNGGDNMTFFQPNDSLYKLNYKVRNALIDYLKKADTINPVMDDRYIQIPRK</sequence>
<dbReference type="EMBL" id="JACVXD010000001">
    <property type="protein sequence ID" value="MBD0823115.1"/>
    <property type="molecule type" value="Genomic_DNA"/>
</dbReference>
<reference evidence="2 3" key="1">
    <citation type="journal article" date="2018" name="J. Microbiol.">
        <title>Aestuariibaculum marinum sp. nov., a marine bacterium isolated from seawater in South Korea.</title>
        <authorList>
            <person name="Choi J."/>
            <person name="Lee D."/>
            <person name="Jang J.H."/>
            <person name="Cha S."/>
            <person name="Seo T."/>
        </authorList>
    </citation>
    <scope>NUCLEOTIDE SEQUENCE [LARGE SCALE GENOMIC DNA]</scope>
    <source>
        <strain evidence="2 3">IP7</strain>
    </source>
</reference>
<dbReference type="SUPFAM" id="SSF55816">
    <property type="entry name" value="5'-nucleotidase (syn. UDP-sugar hydrolase), C-terminal domain"/>
    <property type="match status" value="1"/>
</dbReference>
<dbReference type="PANTHER" id="PTHR11575">
    <property type="entry name" value="5'-NUCLEOTIDASE-RELATED"/>
    <property type="match status" value="1"/>
</dbReference>
<dbReference type="InterPro" id="IPR036907">
    <property type="entry name" value="5'-Nucleotdase_C_sf"/>
</dbReference>
<feature type="domain" description="5'-Nucleotidase C-terminal" evidence="1">
    <location>
        <begin position="76"/>
        <end position="213"/>
    </location>
</feature>
<dbReference type="InterPro" id="IPR006179">
    <property type="entry name" value="5_nucleotidase/apyrase"/>
</dbReference>
<proteinExistence type="predicted"/>
<dbReference type="RefSeq" id="WP_188222414.1">
    <property type="nucleotide sequence ID" value="NZ_JACVXD010000001.1"/>
</dbReference>
<protein>
    <submittedName>
        <fullName evidence="2">5'-nucleotidase C-terminal domain-containing protein</fullName>
    </submittedName>
</protein>
<dbReference type="Gene3D" id="3.90.780.10">
    <property type="entry name" value="5'-Nucleotidase, C-terminal domain"/>
    <property type="match status" value="1"/>
</dbReference>
<accession>A0A8J6PR13</accession>
<evidence type="ECO:0000259" key="1">
    <source>
        <dbReference type="Pfam" id="PF02872"/>
    </source>
</evidence>
<evidence type="ECO:0000313" key="2">
    <source>
        <dbReference type="EMBL" id="MBD0823115.1"/>
    </source>
</evidence>
<dbReference type="PRINTS" id="PR01607">
    <property type="entry name" value="APYRASEFAMLY"/>
</dbReference>
<dbReference type="AlphaFoldDB" id="A0A8J6PR13"/>
<dbReference type="GO" id="GO:0016787">
    <property type="term" value="F:hydrolase activity"/>
    <property type="evidence" value="ECO:0007669"/>
    <property type="project" value="InterPro"/>
</dbReference>
<dbReference type="PANTHER" id="PTHR11575:SF24">
    <property type="entry name" value="5'-NUCLEOTIDASE"/>
    <property type="match status" value="1"/>
</dbReference>
<dbReference type="Pfam" id="PF02872">
    <property type="entry name" value="5_nucleotid_C"/>
    <property type="match status" value="1"/>
</dbReference>
<organism evidence="2 3">
    <name type="scientific">Aestuariibaculum marinum</name>
    <dbReference type="NCBI Taxonomy" id="2683592"/>
    <lineage>
        <taxon>Bacteria</taxon>
        <taxon>Pseudomonadati</taxon>
        <taxon>Bacteroidota</taxon>
        <taxon>Flavobacteriia</taxon>
        <taxon>Flavobacteriales</taxon>
        <taxon>Flavobacteriaceae</taxon>
    </lineage>
</organism>
<evidence type="ECO:0000313" key="3">
    <source>
        <dbReference type="Proteomes" id="UP000621516"/>
    </source>
</evidence>
<comment type="caution">
    <text evidence="2">The sequence shown here is derived from an EMBL/GenBank/DDBJ whole genome shotgun (WGS) entry which is preliminary data.</text>
</comment>
<name>A0A8J6PR13_9FLAO</name>